<proteinExistence type="predicted"/>
<reference evidence="1 2" key="1">
    <citation type="submission" date="2021-07" db="EMBL/GenBank/DDBJ databases">
        <authorList>
            <person name="Palmer J.M."/>
        </authorList>
    </citation>
    <scope>NUCLEOTIDE SEQUENCE [LARGE SCALE GENOMIC DNA]</scope>
    <source>
        <strain evidence="1 2">AT_MEX2019</strain>
        <tissue evidence="1">Muscle</tissue>
    </source>
</reference>
<feature type="non-terminal residue" evidence="1">
    <location>
        <position position="1"/>
    </location>
</feature>
<sequence length="87" mass="9353">PLPHRSPAELEGETANVSCWQADITLQNGSRDTTITCNKEKSSPNRNGFHHGLEKKAGTASHAFLHAHPVATQGAECAFVVQFGWAS</sequence>
<evidence type="ECO:0000313" key="2">
    <source>
        <dbReference type="Proteomes" id="UP001345963"/>
    </source>
</evidence>
<dbReference type="EMBL" id="JAHUTI010080372">
    <property type="protein sequence ID" value="MED6258355.1"/>
    <property type="molecule type" value="Genomic_DNA"/>
</dbReference>
<keyword evidence="2" id="KW-1185">Reference proteome</keyword>
<organism evidence="1 2">
    <name type="scientific">Ataeniobius toweri</name>
    <dbReference type="NCBI Taxonomy" id="208326"/>
    <lineage>
        <taxon>Eukaryota</taxon>
        <taxon>Metazoa</taxon>
        <taxon>Chordata</taxon>
        <taxon>Craniata</taxon>
        <taxon>Vertebrata</taxon>
        <taxon>Euteleostomi</taxon>
        <taxon>Actinopterygii</taxon>
        <taxon>Neopterygii</taxon>
        <taxon>Teleostei</taxon>
        <taxon>Neoteleostei</taxon>
        <taxon>Acanthomorphata</taxon>
        <taxon>Ovalentaria</taxon>
        <taxon>Atherinomorphae</taxon>
        <taxon>Cyprinodontiformes</taxon>
        <taxon>Goodeidae</taxon>
        <taxon>Ataeniobius</taxon>
    </lineage>
</organism>
<name>A0ABU7C9A3_9TELE</name>
<protein>
    <submittedName>
        <fullName evidence="1">Uncharacterized protein</fullName>
    </submittedName>
</protein>
<evidence type="ECO:0000313" key="1">
    <source>
        <dbReference type="EMBL" id="MED6258355.1"/>
    </source>
</evidence>
<comment type="caution">
    <text evidence="1">The sequence shown here is derived from an EMBL/GenBank/DDBJ whole genome shotgun (WGS) entry which is preliminary data.</text>
</comment>
<dbReference type="Proteomes" id="UP001345963">
    <property type="component" value="Unassembled WGS sequence"/>
</dbReference>
<accession>A0ABU7C9A3</accession>
<gene>
    <name evidence="1" type="ORF">ATANTOWER_006197</name>
</gene>